<evidence type="ECO:0000256" key="1">
    <source>
        <dbReference type="ARBA" id="ARBA00004496"/>
    </source>
</evidence>
<dbReference type="PANTHER" id="PTHR44591">
    <property type="entry name" value="STRESS RESPONSE REGULATOR PROTEIN 1"/>
    <property type="match status" value="1"/>
</dbReference>
<dbReference type="SMART" id="SM00448">
    <property type="entry name" value="REC"/>
    <property type="match status" value="1"/>
</dbReference>
<dbReference type="SUPFAM" id="SSF46894">
    <property type="entry name" value="C-terminal effector domain of the bipartite response regulators"/>
    <property type="match status" value="1"/>
</dbReference>
<comment type="subcellular location">
    <subcellularLocation>
        <location evidence="1 14">Cytoplasm</location>
    </subcellularLocation>
</comment>
<evidence type="ECO:0000256" key="8">
    <source>
        <dbReference type="ARBA" id="ARBA00023012"/>
    </source>
</evidence>
<dbReference type="InterPro" id="IPR001789">
    <property type="entry name" value="Sig_transdc_resp-reg_receiver"/>
</dbReference>
<dbReference type="EMBL" id="JACRSW010000031">
    <property type="protein sequence ID" value="MBC8557703.1"/>
    <property type="molecule type" value="Genomic_DNA"/>
</dbReference>
<comment type="function">
    <text evidence="13 14">May play the central regulatory role in sporulation. It may be an element of the effector pathway responsible for the activation of sporulation genes in response to nutritional stress. Spo0A may act in concert with spo0H (a sigma factor) to control the expression of some genes that are critical to the sporulation process.</text>
</comment>
<comment type="cofactor">
    <cofactor evidence="14">
        <name>Ca(2+)</name>
        <dbReference type="ChEBI" id="CHEBI:29108"/>
    </cofactor>
    <text evidence="14">Binds 1 Ca(2+) ion per subunit.</text>
</comment>
<dbReference type="NCBIfam" id="TIGR02875">
    <property type="entry name" value="spore_0_A"/>
    <property type="match status" value="1"/>
</dbReference>
<evidence type="ECO:0000256" key="7">
    <source>
        <dbReference type="ARBA" id="ARBA00022969"/>
    </source>
</evidence>
<dbReference type="InterPro" id="IPR050595">
    <property type="entry name" value="Bact_response_regulator"/>
</dbReference>
<keyword evidence="3 14" id="KW-0963">Cytoplasm</keyword>
<evidence type="ECO:0000259" key="16">
    <source>
        <dbReference type="PROSITE" id="PS50110"/>
    </source>
</evidence>
<accession>A0ABR7MV64</accession>
<organism evidence="17 18">
    <name type="scientific">Jutongia hominis</name>
    <dbReference type="NCBI Taxonomy" id="2763664"/>
    <lineage>
        <taxon>Bacteria</taxon>
        <taxon>Bacillati</taxon>
        <taxon>Bacillota</taxon>
        <taxon>Clostridia</taxon>
        <taxon>Lachnospirales</taxon>
        <taxon>Lachnospiraceae</taxon>
        <taxon>Jutongia</taxon>
    </lineage>
</organism>
<keyword evidence="5 15" id="KW-0597">Phosphoprotein</keyword>
<evidence type="ECO:0000256" key="12">
    <source>
        <dbReference type="ARBA" id="ARBA00023163"/>
    </source>
</evidence>
<evidence type="ECO:0000256" key="9">
    <source>
        <dbReference type="ARBA" id="ARBA00023015"/>
    </source>
</evidence>
<evidence type="ECO:0000256" key="14">
    <source>
        <dbReference type="PIRNR" id="PIRNR002937"/>
    </source>
</evidence>
<evidence type="ECO:0000313" key="18">
    <source>
        <dbReference type="Proteomes" id="UP000637513"/>
    </source>
</evidence>
<proteinExistence type="predicted"/>
<dbReference type="InterPro" id="IPR014879">
    <property type="entry name" value="Spo0A_C"/>
</dbReference>
<feature type="modified residue" description="4-aspartylphosphate" evidence="15">
    <location>
        <position position="57"/>
    </location>
</feature>
<name>A0ABR7MV64_9FIRM</name>
<feature type="domain" description="Response regulatory" evidence="16">
    <location>
        <begin position="7"/>
        <end position="125"/>
    </location>
</feature>
<evidence type="ECO:0000256" key="3">
    <source>
        <dbReference type="ARBA" id="ARBA00022490"/>
    </source>
</evidence>
<dbReference type="PIRSF" id="PIRSF002937">
    <property type="entry name" value="Res_reg_Spo0A"/>
    <property type="match status" value="1"/>
</dbReference>
<evidence type="ECO:0000313" key="17">
    <source>
        <dbReference type="EMBL" id="MBC8557703.1"/>
    </source>
</evidence>
<keyword evidence="7 14" id="KW-0749">Sporulation</keyword>
<keyword evidence="6 14" id="KW-0106">Calcium</keyword>
<dbReference type="Pfam" id="PF00072">
    <property type="entry name" value="Response_reg"/>
    <property type="match status" value="1"/>
</dbReference>
<keyword evidence="9 14" id="KW-0805">Transcription regulation</keyword>
<evidence type="ECO:0000256" key="13">
    <source>
        <dbReference type="ARBA" id="ARBA00024867"/>
    </source>
</evidence>
<dbReference type="InterPro" id="IPR036388">
    <property type="entry name" value="WH-like_DNA-bd_sf"/>
</dbReference>
<keyword evidence="14" id="KW-0479">Metal-binding</keyword>
<dbReference type="PROSITE" id="PS50110">
    <property type="entry name" value="RESPONSE_REGULATORY"/>
    <property type="match status" value="1"/>
</dbReference>
<evidence type="ECO:0000256" key="6">
    <source>
        <dbReference type="ARBA" id="ARBA00022837"/>
    </source>
</evidence>
<evidence type="ECO:0000256" key="2">
    <source>
        <dbReference type="ARBA" id="ARBA00018672"/>
    </source>
</evidence>
<dbReference type="PANTHER" id="PTHR44591:SF3">
    <property type="entry name" value="RESPONSE REGULATORY DOMAIN-CONTAINING PROTEIN"/>
    <property type="match status" value="1"/>
</dbReference>
<keyword evidence="4 14" id="KW-0678">Repressor</keyword>
<evidence type="ECO:0000256" key="5">
    <source>
        <dbReference type="ARBA" id="ARBA00022553"/>
    </source>
</evidence>
<dbReference type="InterPro" id="IPR011006">
    <property type="entry name" value="CheY-like_superfamily"/>
</dbReference>
<evidence type="ECO:0000256" key="4">
    <source>
        <dbReference type="ARBA" id="ARBA00022491"/>
    </source>
</evidence>
<dbReference type="InterPro" id="IPR012052">
    <property type="entry name" value="Spore_0_A"/>
</dbReference>
<gene>
    <name evidence="17" type="primary">spo0A</name>
    <name evidence="17" type="ORF">H8700_08285</name>
</gene>
<protein>
    <recommendedName>
        <fullName evidence="2 14">Stage 0 sporulation protein A homolog</fullName>
    </recommendedName>
</protein>
<reference evidence="17 18" key="1">
    <citation type="submission" date="2020-08" db="EMBL/GenBank/DDBJ databases">
        <title>Genome public.</title>
        <authorList>
            <person name="Liu C."/>
            <person name="Sun Q."/>
        </authorList>
    </citation>
    <scope>NUCLEOTIDE SEQUENCE [LARGE SCALE GENOMIC DNA]</scope>
    <source>
        <strain evidence="17 18">BX3</strain>
    </source>
</reference>
<sequence>MENGKMRVVIADNNVQDRESKQTTMTNLGINVILATGNGSKALETIREEQPDVVIMDLILPGIDGIGILEEVNKGESPRRKPVFIIETALRMENLVDEAIQAGADYYMMKPVSNTMLIKRVYQLMEKRMQINPIVTGTEKNTVSFCDKVEKEKRKSTSEGYSLSGDLERDITNILLEIGIPAHIKGYQYIREGIIMAFYDRNMLHYITKFLYPSIAKKYKTTSSSVERTIRHAIEVAWRRGDMEVLEEVFGNTVSAGKGKPTNSEFMALLTDKLRLEYRTQSVS</sequence>
<dbReference type="Proteomes" id="UP000637513">
    <property type="component" value="Unassembled WGS sequence"/>
</dbReference>
<dbReference type="Gene3D" id="3.40.50.2300">
    <property type="match status" value="1"/>
</dbReference>
<dbReference type="Gene3D" id="1.10.10.10">
    <property type="entry name" value="Winged helix-like DNA-binding domain superfamily/Winged helix DNA-binding domain"/>
    <property type="match status" value="1"/>
</dbReference>
<keyword evidence="10 14" id="KW-0238">DNA-binding</keyword>
<keyword evidence="8 14" id="KW-0902">Two-component regulatory system</keyword>
<evidence type="ECO:0000256" key="15">
    <source>
        <dbReference type="PROSITE-ProRule" id="PRU00169"/>
    </source>
</evidence>
<keyword evidence="12 14" id="KW-0804">Transcription</keyword>
<dbReference type="SUPFAM" id="SSF52172">
    <property type="entry name" value="CheY-like"/>
    <property type="match status" value="1"/>
</dbReference>
<comment type="caution">
    <text evidence="17">The sequence shown here is derived from an EMBL/GenBank/DDBJ whole genome shotgun (WGS) entry which is preliminary data.</text>
</comment>
<keyword evidence="11 14" id="KW-0010">Activator</keyword>
<evidence type="ECO:0000256" key="11">
    <source>
        <dbReference type="ARBA" id="ARBA00023159"/>
    </source>
</evidence>
<dbReference type="Pfam" id="PF08769">
    <property type="entry name" value="Spo0A_C"/>
    <property type="match status" value="1"/>
</dbReference>
<dbReference type="RefSeq" id="WP_249305021.1">
    <property type="nucleotide sequence ID" value="NZ_JACRSW010000031.1"/>
</dbReference>
<keyword evidence="18" id="KW-1185">Reference proteome</keyword>
<evidence type="ECO:0000256" key="10">
    <source>
        <dbReference type="ARBA" id="ARBA00023125"/>
    </source>
</evidence>
<dbReference type="InterPro" id="IPR016032">
    <property type="entry name" value="Sig_transdc_resp-reg_C-effctor"/>
</dbReference>